<dbReference type="RefSeq" id="XP_001225771.1">
    <property type="nucleotide sequence ID" value="XM_001225770.1"/>
</dbReference>
<evidence type="ECO:0000313" key="2">
    <source>
        <dbReference type="Proteomes" id="UP000001056"/>
    </source>
</evidence>
<reference evidence="2" key="1">
    <citation type="journal article" date="2015" name="Genome Announc.">
        <title>Draft genome sequence of the cellulolytic fungus Chaetomium globosum.</title>
        <authorList>
            <person name="Cuomo C.A."/>
            <person name="Untereiner W.A."/>
            <person name="Ma L.-J."/>
            <person name="Grabherr M."/>
            <person name="Birren B.W."/>
        </authorList>
    </citation>
    <scope>NUCLEOTIDE SEQUENCE [LARGE SCALE GENOMIC DNA]</scope>
    <source>
        <strain evidence="2">ATCC 6205 / CBS 148.51 / DSM 1962 / NBRC 6347 / NRRL 1970</strain>
    </source>
</reference>
<dbReference type="VEuPathDB" id="FungiDB:CHGG_08115"/>
<evidence type="ECO:0000313" key="1">
    <source>
        <dbReference type="EMBL" id="EAQ86862.1"/>
    </source>
</evidence>
<dbReference type="GeneID" id="4394299"/>
<dbReference type="AlphaFoldDB" id="Q2GV89"/>
<gene>
    <name evidence="1" type="ORF">CHGG_08115</name>
</gene>
<dbReference type="Proteomes" id="UP000001056">
    <property type="component" value="Unassembled WGS sequence"/>
</dbReference>
<dbReference type="HOGENOM" id="CLU_2830991_0_0_1"/>
<organism evidence="1 2">
    <name type="scientific">Chaetomium globosum (strain ATCC 6205 / CBS 148.51 / DSM 1962 / NBRC 6347 / NRRL 1970)</name>
    <name type="common">Soil fungus</name>
    <dbReference type="NCBI Taxonomy" id="306901"/>
    <lineage>
        <taxon>Eukaryota</taxon>
        <taxon>Fungi</taxon>
        <taxon>Dikarya</taxon>
        <taxon>Ascomycota</taxon>
        <taxon>Pezizomycotina</taxon>
        <taxon>Sordariomycetes</taxon>
        <taxon>Sordariomycetidae</taxon>
        <taxon>Sordariales</taxon>
        <taxon>Chaetomiaceae</taxon>
        <taxon>Chaetomium</taxon>
    </lineage>
</organism>
<sequence length="66" mass="7752">MALLRCCLRVHLHDDFQHPTYFVGGRALGKTLLIFVENCNLDYNIWPLQVCVCCSIHLWRFPYRAA</sequence>
<dbReference type="EMBL" id="CH408033">
    <property type="protein sequence ID" value="EAQ86862.1"/>
    <property type="molecule type" value="Genomic_DNA"/>
</dbReference>
<keyword evidence="2" id="KW-1185">Reference proteome</keyword>
<accession>Q2GV89</accession>
<proteinExistence type="predicted"/>
<protein>
    <submittedName>
        <fullName evidence="1">Uncharacterized protein</fullName>
    </submittedName>
</protein>
<name>Q2GV89_CHAGB</name>
<dbReference type="InParanoid" id="Q2GV89"/>